<gene>
    <name evidence="2" type="ORF">FISHEDRAFT_71882</name>
</gene>
<feature type="region of interest" description="Disordered" evidence="1">
    <location>
        <begin position="215"/>
        <end position="284"/>
    </location>
</feature>
<dbReference type="PANTHER" id="PTHR38645:SF1">
    <property type="entry name" value="YALI0F12243P"/>
    <property type="match status" value="1"/>
</dbReference>
<dbReference type="PANTHER" id="PTHR38645">
    <property type="entry name" value="CHROMOSOME 9, WHOLE GENOME SHOTGUN SEQUENCE"/>
    <property type="match status" value="1"/>
</dbReference>
<dbReference type="Proteomes" id="UP000054144">
    <property type="component" value="Unassembled WGS sequence"/>
</dbReference>
<dbReference type="OrthoDB" id="21418at2759"/>
<name>A0A0D7AIX7_9AGAR</name>
<feature type="region of interest" description="Disordered" evidence="1">
    <location>
        <begin position="97"/>
        <end position="117"/>
    </location>
</feature>
<dbReference type="AlphaFoldDB" id="A0A0D7AIX7"/>
<keyword evidence="3" id="KW-1185">Reference proteome</keyword>
<reference evidence="2 3" key="1">
    <citation type="journal article" date="2015" name="Fungal Genet. Biol.">
        <title>Evolution of novel wood decay mechanisms in Agaricales revealed by the genome sequences of Fistulina hepatica and Cylindrobasidium torrendii.</title>
        <authorList>
            <person name="Floudas D."/>
            <person name="Held B.W."/>
            <person name="Riley R."/>
            <person name="Nagy L.G."/>
            <person name="Koehler G."/>
            <person name="Ransdell A.S."/>
            <person name="Younus H."/>
            <person name="Chow J."/>
            <person name="Chiniquy J."/>
            <person name="Lipzen A."/>
            <person name="Tritt A."/>
            <person name="Sun H."/>
            <person name="Haridas S."/>
            <person name="LaButti K."/>
            <person name="Ohm R.A."/>
            <person name="Kues U."/>
            <person name="Blanchette R.A."/>
            <person name="Grigoriev I.V."/>
            <person name="Minto R.E."/>
            <person name="Hibbett D.S."/>
        </authorList>
    </citation>
    <scope>NUCLEOTIDE SEQUENCE [LARGE SCALE GENOMIC DNA]</scope>
    <source>
        <strain evidence="2 3">ATCC 64428</strain>
    </source>
</reference>
<protein>
    <submittedName>
        <fullName evidence="2">Uncharacterized protein</fullName>
    </submittedName>
</protein>
<evidence type="ECO:0000256" key="1">
    <source>
        <dbReference type="SAM" id="MobiDB-lite"/>
    </source>
</evidence>
<organism evidence="2 3">
    <name type="scientific">Fistulina hepatica ATCC 64428</name>
    <dbReference type="NCBI Taxonomy" id="1128425"/>
    <lineage>
        <taxon>Eukaryota</taxon>
        <taxon>Fungi</taxon>
        <taxon>Dikarya</taxon>
        <taxon>Basidiomycota</taxon>
        <taxon>Agaricomycotina</taxon>
        <taxon>Agaricomycetes</taxon>
        <taxon>Agaricomycetidae</taxon>
        <taxon>Agaricales</taxon>
        <taxon>Fistulinaceae</taxon>
        <taxon>Fistulina</taxon>
    </lineage>
</organism>
<evidence type="ECO:0000313" key="3">
    <source>
        <dbReference type="Proteomes" id="UP000054144"/>
    </source>
</evidence>
<accession>A0A0D7AIX7</accession>
<sequence length="284" mass="30793">MQSIDLDTLARSLPKAKDAADSTALLDNFRAAAQSITTFYRTSREATKRAHANGYNTALQDLLTFISTSNEASADGATVEHIVKWIAARMDAVLDQADDDDDSQNNRSPRIRSSPAAVVLPRVAARPDFSRSPSASPEPHVPLLSLKTESPKLAPDVPLTSVAPLDAPSPPISVLPPLSIGTKRRHAAMMLDSVDNLIASDGGAVFSPMSRPLISTPSRTMSTGAWRESRAAREARKDMRRARDALCARMDTTNGRREAPKACGPGMDIDEDDNNRPRKRVSRR</sequence>
<proteinExistence type="predicted"/>
<dbReference type="EMBL" id="KN881676">
    <property type="protein sequence ID" value="KIY50275.1"/>
    <property type="molecule type" value="Genomic_DNA"/>
</dbReference>
<feature type="compositionally biased region" description="Basic and acidic residues" evidence="1">
    <location>
        <begin position="227"/>
        <end position="246"/>
    </location>
</feature>
<evidence type="ECO:0000313" key="2">
    <source>
        <dbReference type="EMBL" id="KIY50275.1"/>
    </source>
</evidence>